<organism evidence="2 3">
    <name type="scientific">Heterobasidion irregulare (strain TC 32-1)</name>
    <dbReference type="NCBI Taxonomy" id="747525"/>
    <lineage>
        <taxon>Eukaryota</taxon>
        <taxon>Fungi</taxon>
        <taxon>Dikarya</taxon>
        <taxon>Basidiomycota</taxon>
        <taxon>Agaricomycotina</taxon>
        <taxon>Agaricomycetes</taxon>
        <taxon>Russulales</taxon>
        <taxon>Bondarzewiaceae</taxon>
        <taxon>Heterobasidion</taxon>
        <taxon>Heterobasidion annosum species complex</taxon>
    </lineage>
</organism>
<gene>
    <name evidence="2" type="ORF">HETIRDRAFT_407432</name>
</gene>
<name>W4KHZ8_HETIT</name>
<reference evidence="2 3" key="1">
    <citation type="journal article" date="2012" name="New Phytol.">
        <title>Insight into trade-off between wood decay and parasitism from the genome of a fungal forest pathogen.</title>
        <authorList>
            <person name="Olson A."/>
            <person name="Aerts A."/>
            <person name="Asiegbu F."/>
            <person name="Belbahri L."/>
            <person name="Bouzid O."/>
            <person name="Broberg A."/>
            <person name="Canback B."/>
            <person name="Coutinho P.M."/>
            <person name="Cullen D."/>
            <person name="Dalman K."/>
            <person name="Deflorio G."/>
            <person name="van Diepen L.T."/>
            <person name="Dunand C."/>
            <person name="Duplessis S."/>
            <person name="Durling M."/>
            <person name="Gonthier P."/>
            <person name="Grimwood J."/>
            <person name="Fossdal C.G."/>
            <person name="Hansson D."/>
            <person name="Henrissat B."/>
            <person name="Hietala A."/>
            <person name="Himmelstrand K."/>
            <person name="Hoffmeister D."/>
            <person name="Hogberg N."/>
            <person name="James T.Y."/>
            <person name="Karlsson M."/>
            <person name="Kohler A."/>
            <person name="Kues U."/>
            <person name="Lee Y.H."/>
            <person name="Lin Y.C."/>
            <person name="Lind M."/>
            <person name="Lindquist E."/>
            <person name="Lombard V."/>
            <person name="Lucas S."/>
            <person name="Lunden K."/>
            <person name="Morin E."/>
            <person name="Murat C."/>
            <person name="Park J."/>
            <person name="Raffaello T."/>
            <person name="Rouze P."/>
            <person name="Salamov A."/>
            <person name="Schmutz J."/>
            <person name="Solheim H."/>
            <person name="Stahlberg J."/>
            <person name="Velez H."/>
            <person name="de Vries R.P."/>
            <person name="Wiebenga A."/>
            <person name="Woodward S."/>
            <person name="Yakovlev I."/>
            <person name="Garbelotto M."/>
            <person name="Martin F."/>
            <person name="Grigoriev I.V."/>
            <person name="Stenlid J."/>
        </authorList>
    </citation>
    <scope>NUCLEOTIDE SEQUENCE [LARGE SCALE GENOMIC DNA]</scope>
    <source>
        <strain evidence="2 3">TC 32-1</strain>
    </source>
</reference>
<keyword evidence="3" id="KW-1185">Reference proteome</keyword>
<accession>W4KHZ8</accession>
<evidence type="ECO:0000313" key="3">
    <source>
        <dbReference type="Proteomes" id="UP000030671"/>
    </source>
</evidence>
<evidence type="ECO:0000313" key="2">
    <source>
        <dbReference type="EMBL" id="ETW85304.1"/>
    </source>
</evidence>
<dbReference type="KEGG" id="hir:HETIRDRAFT_407432"/>
<dbReference type="Proteomes" id="UP000030671">
    <property type="component" value="Unassembled WGS sequence"/>
</dbReference>
<dbReference type="GeneID" id="20672598"/>
<dbReference type="AlphaFoldDB" id="W4KHZ8"/>
<dbReference type="EMBL" id="KI925455">
    <property type="protein sequence ID" value="ETW85304.1"/>
    <property type="molecule type" value="Genomic_DNA"/>
</dbReference>
<feature type="region of interest" description="Disordered" evidence="1">
    <location>
        <begin position="1"/>
        <end position="32"/>
    </location>
</feature>
<protein>
    <submittedName>
        <fullName evidence="2">Uncharacterized protein</fullName>
    </submittedName>
</protein>
<evidence type="ECO:0000256" key="1">
    <source>
        <dbReference type="SAM" id="MobiDB-lite"/>
    </source>
</evidence>
<sequence length="90" mass="9884">MQLLPETVTESPAGGIQRQSGTREDTFHGPTHGVGIVTVDQMGERRTSPIENPPNTSALKNGKRYYTISSRGETWTTLASDRYGTRGRGY</sequence>
<dbReference type="HOGENOM" id="CLU_2441124_0_0_1"/>
<dbReference type="InParanoid" id="W4KHZ8"/>
<proteinExistence type="predicted"/>
<dbReference type="RefSeq" id="XP_009542170.1">
    <property type="nucleotide sequence ID" value="XM_009543875.1"/>
</dbReference>